<feature type="domain" description="BRCT" evidence="7">
    <location>
        <begin position="621"/>
        <end position="712"/>
    </location>
</feature>
<dbReference type="PROSITE" id="PS50172">
    <property type="entry name" value="BRCT"/>
    <property type="match status" value="2"/>
</dbReference>
<dbReference type="InterPro" id="IPR002706">
    <property type="entry name" value="Xrcc1_N"/>
</dbReference>
<feature type="compositionally biased region" description="Polar residues" evidence="6">
    <location>
        <begin position="21"/>
        <end position="43"/>
    </location>
</feature>
<feature type="compositionally biased region" description="Low complexity" evidence="6">
    <location>
        <begin position="203"/>
        <end position="213"/>
    </location>
</feature>
<reference evidence="8 9" key="1">
    <citation type="journal article" date="2016" name="Nat. Commun.">
        <title>Extremotolerant tardigrade genome and improved radiotolerance of human cultured cells by tardigrade-unique protein.</title>
        <authorList>
            <person name="Hashimoto T."/>
            <person name="Horikawa D.D."/>
            <person name="Saito Y."/>
            <person name="Kuwahara H."/>
            <person name="Kozuka-Hata H."/>
            <person name="Shin-I T."/>
            <person name="Minakuchi Y."/>
            <person name="Ohishi K."/>
            <person name="Motoyama A."/>
            <person name="Aizu T."/>
            <person name="Enomoto A."/>
            <person name="Kondo K."/>
            <person name="Tanaka S."/>
            <person name="Hara Y."/>
            <person name="Koshikawa S."/>
            <person name="Sagara H."/>
            <person name="Miura T."/>
            <person name="Yokobori S."/>
            <person name="Miyagawa K."/>
            <person name="Suzuki Y."/>
            <person name="Kubo T."/>
            <person name="Oyama M."/>
            <person name="Kohara Y."/>
            <person name="Fujiyama A."/>
            <person name="Arakawa K."/>
            <person name="Katayama T."/>
            <person name="Toyoda A."/>
            <person name="Kunieda T."/>
        </authorList>
    </citation>
    <scope>NUCLEOTIDE SEQUENCE [LARGE SCALE GENOMIC DNA]</scope>
    <source>
        <strain evidence="8 9">YOKOZUNA-1</strain>
    </source>
</reference>
<keyword evidence="4" id="KW-0234">DNA repair</keyword>
<evidence type="ECO:0000256" key="2">
    <source>
        <dbReference type="ARBA" id="ARBA00022737"/>
    </source>
</evidence>
<evidence type="ECO:0000256" key="4">
    <source>
        <dbReference type="ARBA" id="ARBA00023204"/>
    </source>
</evidence>
<feature type="compositionally biased region" description="Basic residues" evidence="6">
    <location>
        <begin position="328"/>
        <end position="341"/>
    </location>
</feature>
<feature type="region of interest" description="Disordered" evidence="6">
    <location>
        <begin position="150"/>
        <end position="172"/>
    </location>
</feature>
<dbReference type="EMBL" id="BDGG01000001">
    <property type="protein sequence ID" value="GAU87896.1"/>
    <property type="molecule type" value="Genomic_DNA"/>
</dbReference>
<evidence type="ECO:0000256" key="6">
    <source>
        <dbReference type="SAM" id="MobiDB-lite"/>
    </source>
</evidence>
<evidence type="ECO:0000259" key="7">
    <source>
        <dbReference type="PROSITE" id="PS50172"/>
    </source>
</evidence>
<dbReference type="GO" id="GO:0003684">
    <property type="term" value="F:damaged DNA binding"/>
    <property type="evidence" value="ECO:0007669"/>
    <property type="project" value="InterPro"/>
</dbReference>
<evidence type="ECO:0000256" key="5">
    <source>
        <dbReference type="ARBA" id="ARBA00023242"/>
    </source>
</evidence>
<feature type="compositionally biased region" description="Basic residues" evidence="6">
    <location>
        <begin position="264"/>
        <end position="280"/>
    </location>
</feature>
<dbReference type="InterPro" id="IPR001357">
    <property type="entry name" value="BRCT_dom"/>
</dbReference>
<dbReference type="GO" id="GO:0006303">
    <property type="term" value="P:double-strand break repair via nonhomologous end joining"/>
    <property type="evidence" value="ECO:0007669"/>
    <property type="project" value="InterPro"/>
</dbReference>
<gene>
    <name evidence="8" type="primary">RvY_00684-1</name>
    <name evidence="8" type="synonym">RvY_00684.1</name>
    <name evidence="8" type="ORF">RvY_00684</name>
</gene>
<feature type="compositionally biased region" description="Acidic residues" evidence="6">
    <location>
        <begin position="492"/>
        <end position="564"/>
    </location>
</feature>
<dbReference type="CDD" id="cd17707">
    <property type="entry name" value="BRCT_XRCC1_rpt2"/>
    <property type="match status" value="1"/>
</dbReference>
<dbReference type="PANTHER" id="PTHR11370">
    <property type="entry name" value="DNA-REPAIR PROTEIN XRCC1"/>
    <property type="match status" value="1"/>
</dbReference>
<sequence>MDHSGTVAFTVGEFSSEDTKSPASNLSKNGADTLWTSSSPGTSQESVVLKLEAPSKLQGIHVVNNFSGLLEVQATKSSSKNDEWETIVAKSSLMTPMDARAKRNGHVKRDLTLLPLAEEHEWSKLKFVCHQPFSKELPYGLSRIQITAAENNASEDKPKQNGGGFSLRKKANSNEIKPGSLFASSLKKEELTGSKSAVQAALSSSRQTKSRSPSPKPETSRVASVKKEDKEEEVDNVAKQMKPLSLKRKTEPSTDEETEDSKGKKSLPKKSKSPSKRNKRKKEDTDEEDEGRGKEKSKKNGKVKDVKKANASKKQKATDDEEEVDSKKKARTKKPSPKKRKKDEDDDTDDDQPRTSKKKTEKKDEKKKTGRVRSRKAEVDEDEEAASSNRPGSRQGNRKDIMKGCVIALSGFANPLRGELRENAIEMGAKYRPNWTDDCTHLICAFANTPKYNEVRAAGGRILKKEWVLDCCKNKKMMPWRNYMLKPVKESQDDENDELEDAKFDEDEEWEPDEVDEEVVEDDEEEEDELSGEDDEENIEDELKDPDDEENDEEETDEGDEIDELPLTPPGKPKKKASPVKRRKGGVHFDGDDTDTDMSEGQLDLTDTEEADIPAEKFVPRSRPLFRGCGFFLYGDFPDDEKKKLETAIKDLAGEVREYNDEKVTHCVTLMSWLPDFDEAKAENPTLAIVQPSWVYQCQEKMTLLDPRDFKPKKGS</sequence>
<dbReference type="Gene3D" id="2.60.120.260">
    <property type="entry name" value="Galactose-binding domain-like"/>
    <property type="match status" value="1"/>
</dbReference>
<dbReference type="GO" id="GO:0005634">
    <property type="term" value="C:nucleus"/>
    <property type="evidence" value="ECO:0007669"/>
    <property type="project" value="UniProtKB-SubCell"/>
</dbReference>
<dbReference type="InterPro" id="IPR036420">
    <property type="entry name" value="BRCT_dom_sf"/>
</dbReference>
<evidence type="ECO:0000256" key="1">
    <source>
        <dbReference type="ARBA" id="ARBA00004123"/>
    </source>
</evidence>
<dbReference type="GO" id="GO:0006284">
    <property type="term" value="P:base-excision repair"/>
    <property type="evidence" value="ECO:0007669"/>
    <property type="project" value="InterPro"/>
</dbReference>
<dbReference type="FunFam" id="3.40.50.10190:FF:000008">
    <property type="entry name" value="X-ray repair cross complementing 1"/>
    <property type="match status" value="1"/>
</dbReference>
<dbReference type="AlphaFoldDB" id="A0A1D1UE29"/>
<name>A0A1D1UE29_RAMVA</name>
<keyword evidence="2" id="KW-0677">Repeat</keyword>
<dbReference type="SMART" id="SM00292">
    <property type="entry name" value="BRCT"/>
    <property type="match status" value="2"/>
</dbReference>
<dbReference type="Proteomes" id="UP000186922">
    <property type="component" value="Unassembled WGS sequence"/>
</dbReference>
<dbReference type="InterPro" id="IPR045080">
    <property type="entry name" value="BRCT_XRCC1_rpt1"/>
</dbReference>
<proteinExistence type="predicted"/>
<dbReference type="Pfam" id="PF00533">
    <property type="entry name" value="BRCT"/>
    <property type="match status" value="2"/>
</dbReference>
<organism evidence="8 9">
    <name type="scientific">Ramazzottius varieornatus</name>
    <name type="common">Water bear</name>
    <name type="synonym">Tardigrade</name>
    <dbReference type="NCBI Taxonomy" id="947166"/>
    <lineage>
        <taxon>Eukaryota</taxon>
        <taxon>Metazoa</taxon>
        <taxon>Ecdysozoa</taxon>
        <taxon>Tardigrada</taxon>
        <taxon>Eutardigrada</taxon>
        <taxon>Parachela</taxon>
        <taxon>Hypsibioidea</taxon>
        <taxon>Ramazzottiidae</taxon>
        <taxon>Ramazzottius</taxon>
    </lineage>
</organism>
<dbReference type="OrthoDB" id="25840at2759"/>
<keyword evidence="3" id="KW-0227">DNA damage</keyword>
<keyword evidence="5" id="KW-0539">Nucleus</keyword>
<comment type="caution">
    <text evidence="8">The sequence shown here is derived from an EMBL/GenBank/DDBJ whole genome shotgun (WGS) entry which is preliminary data.</text>
</comment>
<dbReference type="PANTHER" id="PTHR11370:SF5">
    <property type="entry name" value="DNA REPAIR PROTEIN XRCC1"/>
    <property type="match status" value="1"/>
</dbReference>
<dbReference type="CDD" id="cd17725">
    <property type="entry name" value="BRCT_XRCC1_rpt1"/>
    <property type="match status" value="1"/>
</dbReference>
<feature type="region of interest" description="Disordered" evidence="6">
    <location>
        <begin position="1"/>
        <end position="43"/>
    </location>
</feature>
<feature type="domain" description="BRCT" evidence="7">
    <location>
        <begin position="397"/>
        <end position="485"/>
    </location>
</feature>
<dbReference type="GO" id="GO:0000012">
    <property type="term" value="P:single strand break repair"/>
    <property type="evidence" value="ECO:0007669"/>
    <property type="project" value="InterPro"/>
</dbReference>
<evidence type="ECO:0000313" key="8">
    <source>
        <dbReference type="EMBL" id="GAU87896.1"/>
    </source>
</evidence>
<dbReference type="SUPFAM" id="SSF52113">
    <property type="entry name" value="BRCT domain"/>
    <property type="match status" value="2"/>
</dbReference>
<protein>
    <recommendedName>
        <fullName evidence="7">BRCT domain-containing protein</fullName>
    </recommendedName>
</protein>
<dbReference type="SUPFAM" id="SSF49785">
    <property type="entry name" value="Galactose-binding domain-like"/>
    <property type="match status" value="1"/>
</dbReference>
<evidence type="ECO:0000313" key="9">
    <source>
        <dbReference type="Proteomes" id="UP000186922"/>
    </source>
</evidence>
<dbReference type="InterPro" id="IPR008979">
    <property type="entry name" value="Galactose-bd-like_sf"/>
</dbReference>
<dbReference type="Gene3D" id="3.40.50.10190">
    <property type="entry name" value="BRCT domain"/>
    <property type="match status" value="2"/>
</dbReference>
<dbReference type="Pfam" id="PF01834">
    <property type="entry name" value="XRCC1_N"/>
    <property type="match status" value="1"/>
</dbReference>
<feature type="region of interest" description="Disordered" evidence="6">
    <location>
        <begin position="188"/>
        <end position="399"/>
    </location>
</feature>
<evidence type="ECO:0000256" key="3">
    <source>
        <dbReference type="ARBA" id="ARBA00022763"/>
    </source>
</evidence>
<comment type="subcellular location">
    <subcellularLocation>
        <location evidence="1">Nucleus</location>
    </subcellularLocation>
</comment>
<dbReference type="STRING" id="947166.A0A1D1UE29"/>
<keyword evidence="9" id="KW-1185">Reference proteome</keyword>
<feature type="compositionally biased region" description="Basic residues" evidence="6">
    <location>
        <begin position="572"/>
        <end position="586"/>
    </location>
</feature>
<feature type="region of interest" description="Disordered" evidence="6">
    <location>
        <begin position="488"/>
        <end position="600"/>
    </location>
</feature>
<accession>A0A1D1UE29</accession>